<feature type="transmembrane region" description="Helical" evidence="1">
    <location>
        <begin position="52"/>
        <end position="74"/>
    </location>
</feature>
<dbReference type="EMBL" id="BMTL01000022">
    <property type="protein sequence ID" value="GGS05771.1"/>
    <property type="molecule type" value="Genomic_DNA"/>
</dbReference>
<dbReference type="Proteomes" id="UP000606194">
    <property type="component" value="Unassembled WGS sequence"/>
</dbReference>
<evidence type="ECO:0000313" key="2">
    <source>
        <dbReference type="EMBL" id="GGS05771.1"/>
    </source>
</evidence>
<keyword evidence="1" id="KW-0472">Membrane</keyword>
<evidence type="ECO:0000313" key="3">
    <source>
        <dbReference type="Proteomes" id="UP000606194"/>
    </source>
</evidence>
<comment type="caution">
    <text evidence="2">The sequence shown here is derived from an EMBL/GenBank/DDBJ whole genome shotgun (WGS) entry which is preliminary data.</text>
</comment>
<organism evidence="2 3">
    <name type="scientific">Streptomyces humidus</name>
    <dbReference type="NCBI Taxonomy" id="52259"/>
    <lineage>
        <taxon>Bacteria</taxon>
        <taxon>Bacillati</taxon>
        <taxon>Actinomycetota</taxon>
        <taxon>Actinomycetes</taxon>
        <taxon>Kitasatosporales</taxon>
        <taxon>Streptomycetaceae</taxon>
        <taxon>Streptomyces</taxon>
    </lineage>
</organism>
<sequence length="122" mass="12439">MTSNRGSRHRTWRTGSRLAGLSGGSGTVVTLGEVLAAAPTTGCGSGDGTLRTVIGSFVFETFGCVTFGCGAFGCGTIVREFSRDEVVMSGFVVFGALVGSGVGRGVGKTLTSRKVEVLRSLP</sequence>
<reference evidence="2" key="1">
    <citation type="journal article" date="2014" name="Int. J. Syst. Evol. Microbiol.">
        <title>Complete genome sequence of Corynebacterium casei LMG S-19264T (=DSM 44701T), isolated from a smear-ripened cheese.</title>
        <authorList>
            <consortium name="US DOE Joint Genome Institute (JGI-PGF)"/>
            <person name="Walter F."/>
            <person name="Albersmeier A."/>
            <person name="Kalinowski J."/>
            <person name="Ruckert C."/>
        </authorList>
    </citation>
    <scope>NUCLEOTIDE SEQUENCE</scope>
    <source>
        <strain evidence="2">JCM 4386</strain>
    </source>
</reference>
<keyword evidence="1" id="KW-1133">Transmembrane helix</keyword>
<dbReference type="AlphaFoldDB" id="A0A918L5W2"/>
<protein>
    <submittedName>
        <fullName evidence="2">Uncharacterized protein</fullName>
    </submittedName>
</protein>
<name>A0A918L5W2_9ACTN</name>
<accession>A0A918L5W2</accession>
<proteinExistence type="predicted"/>
<keyword evidence="3" id="KW-1185">Reference proteome</keyword>
<reference evidence="2" key="2">
    <citation type="submission" date="2020-09" db="EMBL/GenBank/DDBJ databases">
        <authorList>
            <person name="Sun Q."/>
            <person name="Ohkuma M."/>
        </authorList>
    </citation>
    <scope>NUCLEOTIDE SEQUENCE</scope>
    <source>
        <strain evidence="2">JCM 4386</strain>
    </source>
</reference>
<gene>
    <name evidence="2" type="ORF">GCM10010269_50860</name>
</gene>
<keyword evidence="1" id="KW-0812">Transmembrane</keyword>
<feature type="transmembrane region" description="Helical" evidence="1">
    <location>
        <begin position="86"/>
        <end position="106"/>
    </location>
</feature>
<evidence type="ECO:0000256" key="1">
    <source>
        <dbReference type="SAM" id="Phobius"/>
    </source>
</evidence>